<feature type="transmembrane region" description="Helical" evidence="1">
    <location>
        <begin position="141"/>
        <end position="164"/>
    </location>
</feature>
<feature type="transmembrane region" description="Helical" evidence="1">
    <location>
        <begin position="28"/>
        <end position="47"/>
    </location>
</feature>
<dbReference type="GO" id="GO:0006508">
    <property type="term" value="P:proteolysis"/>
    <property type="evidence" value="ECO:0007669"/>
    <property type="project" value="UniProtKB-KW"/>
</dbReference>
<sequence>MSGTRGTTRDSYADAQYRPPAAIRWNGWWFLAAGALPVVLTVLFRVLPVALPQPVALPVSVATVVLSYAWMVATLVVASRVRGLKSLEKDFGWTIEPVDILIGAAAAVLLIGLAAVMAPAIRALGTPQTNVHLTGDHVWDTIRVFLLPTIVAAPVEELLFRGLLMRWIRIWIVRRRPEAQPSRAIHASVLISAVIFAATHLYEVSTLAGIANLGLRTLLLGIVAGYLATRTGRLGPAVVTHGVHNAIVGVLALSFTA</sequence>
<dbReference type="RefSeq" id="WP_021758087.1">
    <property type="nucleotide sequence ID" value="NZ_JACHVP010000001.1"/>
</dbReference>
<keyword evidence="3" id="KW-0645">Protease</keyword>
<feature type="transmembrane region" description="Helical" evidence="1">
    <location>
        <begin position="59"/>
        <end position="79"/>
    </location>
</feature>
<evidence type="ECO:0000256" key="1">
    <source>
        <dbReference type="SAM" id="Phobius"/>
    </source>
</evidence>
<dbReference type="InterPro" id="IPR003675">
    <property type="entry name" value="Rce1/LyrA-like_dom"/>
</dbReference>
<protein>
    <submittedName>
        <fullName evidence="3">Membrane protease YdiL (CAAX protease family)</fullName>
    </submittedName>
</protein>
<comment type="caution">
    <text evidence="3">The sequence shown here is derived from an EMBL/GenBank/DDBJ whole genome shotgun (WGS) entry which is preliminary data.</text>
</comment>
<organism evidence="3 4">
    <name type="scientific">Leifsonia aquatica</name>
    <name type="common">Corynebacterium aquaticum</name>
    <dbReference type="NCBI Taxonomy" id="144185"/>
    <lineage>
        <taxon>Bacteria</taxon>
        <taxon>Bacillati</taxon>
        <taxon>Actinomycetota</taxon>
        <taxon>Actinomycetes</taxon>
        <taxon>Micrococcales</taxon>
        <taxon>Microbacteriaceae</taxon>
        <taxon>Leifsonia</taxon>
    </lineage>
</organism>
<name>A0A7W4YHZ7_LEIAQ</name>
<feature type="transmembrane region" description="Helical" evidence="1">
    <location>
        <begin position="100"/>
        <end position="121"/>
    </location>
</feature>
<keyword evidence="1" id="KW-0812">Transmembrane</keyword>
<keyword evidence="4" id="KW-1185">Reference proteome</keyword>
<gene>
    <name evidence="3" type="ORF">FHX33_001203</name>
</gene>
<proteinExistence type="predicted"/>
<dbReference type="EMBL" id="JACHVP010000001">
    <property type="protein sequence ID" value="MBB2966471.1"/>
    <property type="molecule type" value="Genomic_DNA"/>
</dbReference>
<feature type="domain" description="CAAX prenyl protease 2/Lysostaphin resistance protein A-like" evidence="2">
    <location>
        <begin position="141"/>
        <end position="247"/>
    </location>
</feature>
<reference evidence="3 4" key="1">
    <citation type="submission" date="2020-08" db="EMBL/GenBank/DDBJ databases">
        <title>Sequencing the genomes of 1000 actinobacteria strains.</title>
        <authorList>
            <person name="Klenk H.-P."/>
        </authorList>
    </citation>
    <scope>NUCLEOTIDE SEQUENCE [LARGE SCALE GENOMIC DNA]</scope>
    <source>
        <strain evidence="3 4">DSM 20146</strain>
    </source>
</reference>
<dbReference type="AlphaFoldDB" id="A0A7W4YHZ7"/>
<accession>A0A7W4YHZ7</accession>
<keyword evidence="1" id="KW-1133">Transmembrane helix</keyword>
<feature type="transmembrane region" description="Helical" evidence="1">
    <location>
        <begin position="184"/>
        <end position="202"/>
    </location>
</feature>
<dbReference type="PANTHER" id="PTHR43592">
    <property type="entry name" value="CAAX AMINO TERMINAL PROTEASE"/>
    <property type="match status" value="1"/>
</dbReference>
<feature type="transmembrane region" description="Helical" evidence="1">
    <location>
        <begin position="208"/>
        <end position="228"/>
    </location>
</feature>
<evidence type="ECO:0000259" key="2">
    <source>
        <dbReference type="Pfam" id="PF02517"/>
    </source>
</evidence>
<evidence type="ECO:0000313" key="4">
    <source>
        <dbReference type="Proteomes" id="UP000538196"/>
    </source>
</evidence>
<dbReference type="Proteomes" id="UP000538196">
    <property type="component" value="Unassembled WGS sequence"/>
</dbReference>
<evidence type="ECO:0000313" key="3">
    <source>
        <dbReference type="EMBL" id="MBB2966471.1"/>
    </source>
</evidence>
<dbReference type="PANTHER" id="PTHR43592:SF15">
    <property type="entry name" value="CAAX AMINO TERMINAL PROTEASE FAMILY PROTEIN"/>
    <property type="match status" value="1"/>
</dbReference>
<keyword evidence="1" id="KW-0472">Membrane</keyword>
<dbReference type="GO" id="GO:0004175">
    <property type="term" value="F:endopeptidase activity"/>
    <property type="evidence" value="ECO:0007669"/>
    <property type="project" value="UniProtKB-ARBA"/>
</dbReference>
<dbReference type="GO" id="GO:0080120">
    <property type="term" value="P:CAAX-box protein maturation"/>
    <property type="evidence" value="ECO:0007669"/>
    <property type="project" value="UniProtKB-ARBA"/>
</dbReference>
<keyword evidence="3" id="KW-0378">Hydrolase</keyword>
<dbReference type="Pfam" id="PF02517">
    <property type="entry name" value="Rce1-like"/>
    <property type="match status" value="1"/>
</dbReference>